<comment type="subcellular location">
    <subcellularLocation>
        <location evidence="1">Cell membrane</location>
        <topology evidence="1">Multi-pass membrane protein</topology>
    </subcellularLocation>
</comment>
<gene>
    <name evidence="8" type="ORF">B4098_3216</name>
</gene>
<dbReference type="InterPro" id="IPR020846">
    <property type="entry name" value="MFS_dom"/>
</dbReference>
<keyword evidence="4 6" id="KW-1133">Transmembrane helix</keyword>
<keyword evidence="2" id="KW-0813">Transport</keyword>
<dbReference type="GO" id="GO:0022857">
    <property type="term" value="F:transmembrane transporter activity"/>
    <property type="evidence" value="ECO:0007669"/>
    <property type="project" value="InterPro"/>
</dbReference>
<feature type="transmembrane region" description="Helical" evidence="6">
    <location>
        <begin position="26"/>
        <end position="47"/>
    </location>
</feature>
<dbReference type="PATRIC" id="fig|1398.26.peg.750"/>
<evidence type="ECO:0000313" key="9">
    <source>
        <dbReference type="Proteomes" id="UP000075288"/>
    </source>
</evidence>
<sequence length="101" mass="10777">MLFSYMVIVSQRTAPGLIPDKLMSEFHLTASVIGLLTGVQFLAYAGLQIPIGMFSDRFGPNIFLVTGTLFSGIGTFLYSISPNEACLLISRVLAGMGDAAI</sequence>
<protein>
    <recommendedName>
        <fullName evidence="7">Major facilitator superfamily (MFS) profile domain-containing protein</fullName>
    </recommendedName>
</protein>
<evidence type="ECO:0000259" key="7">
    <source>
        <dbReference type="PROSITE" id="PS50850"/>
    </source>
</evidence>
<dbReference type="AlphaFoldDB" id="A0A150JTT5"/>
<reference evidence="8 9" key="1">
    <citation type="submission" date="2016-01" db="EMBL/GenBank/DDBJ databases">
        <title>Genome Sequences of Twelve Sporeforming Bacillus Species Isolated from Foods.</title>
        <authorList>
            <person name="Berendsen E.M."/>
            <person name="Wells-Bennik M.H."/>
            <person name="Krawcyk A.O."/>
            <person name="De Jong A."/>
            <person name="Holsappel S."/>
            <person name="Eijlander R.T."/>
            <person name="Kuipers O.P."/>
        </authorList>
    </citation>
    <scope>NUCLEOTIDE SEQUENCE [LARGE SCALE GENOMIC DNA]</scope>
    <source>
        <strain evidence="8 9">B4098</strain>
    </source>
</reference>
<dbReference type="SUPFAM" id="SSF103473">
    <property type="entry name" value="MFS general substrate transporter"/>
    <property type="match status" value="1"/>
</dbReference>
<evidence type="ECO:0000256" key="6">
    <source>
        <dbReference type="SAM" id="Phobius"/>
    </source>
</evidence>
<evidence type="ECO:0000256" key="3">
    <source>
        <dbReference type="ARBA" id="ARBA00022692"/>
    </source>
</evidence>
<dbReference type="InterPro" id="IPR011701">
    <property type="entry name" value="MFS"/>
</dbReference>
<evidence type="ECO:0000256" key="4">
    <source>
        <dbReference type="ARBA" id="ARBA00022989"/>
    </source>
</evidence>
<keyword evidence="5 6" id="KW-0472">Membrane</keyword>
<dbReference type="Pfam" id="PF07690">
    <property type="entry name" value="MFS_1"/>
    <property type="match status" value="1"/>
</dbReference>
<evidence type="ECO:0000256" key="1">
    <source>
        <dbReference type="ARBA" id="ARBA00004651"/>
    </source>
</evidence>
<evidence type="ECO:0000256" key="2">
    <source>
        <dbReference type="ARBA" id="ARBA00022448"/>
    </source>
</evidence>
<dbReference type="PROSITE" id="PS50850">
    <property type="entry name" value="MFS"/>
    <property type="match status" value="1"/>
</dbReference>
<dbReference type="GO" id="GO:0005886">
    <property type="term" value="C:plasma membrane"/>
    <property type="evidence" value="ECO:0007669"/>
    <property type="project" value="UniProtKB-SubCell"/>
</dbReference>
<dbReference type="Proteomes" id="UP000075288">
    <property type="component" value="Unassembled WGS sequence"/>
</dbReference>
<proteinExistence type="predicted"/>
<feature type="transmembrane region" description="Helical" evidence="6">
    <location>
        <begin position="59"/>
        <end position="80"/>
    </location>
</feature>
<keyword evidence="3 6" id="KW-0812">Transmembrane</keyword>
<accession>A0A150JTT5</accession>
<organism evidence="8 9">
    <name type="scientific">Heyndrickxia coagulans</name>
    <name type="common">Weizmannia coagulans</name>
    <dbReference type="NCBI Taxonomy" id="1398"/>
    <lineage>
        <taxon>Bacteria</taxon>
        <taxon>Bacillati</taxon>
        <taxon>Bacillota</taxon>
        <taxon>Bacilli</taxon>
        <taxon>Bacillales</taxon>
        <taxon>Bacillaceae</taxon>
        <taxon>Heyndrickxia</taxon>
    </lineage>
</organism>
<dbReference type="EMBL" id="LQYG01000087">
    <property type="protein sequence ID" value="KYC60669.1"/>
    <property type="molecule type" value="Genomic_DNA"/>
</dbReference>
<dbReference type="Gene3D" id="1.20.1250.20">
    <property type="entry name" value="MFS general substrate transporter like domains"/>
    <property type="match status" value="1"/>
</dbReference>
<feature type="domain" description="Major facilitator superfamily (MFS) profile" evidence="7">
    <location>
        <begin position="1"/>
        <end position="101"/>
    </location>
</feature>
<name>A0A150JTT5_HEYCO</name>
<comment type="caution">
    <text evidence="8">The sequence shown here is derived from an EMBL/GenBank/DDBJ whole genome shotgun (WGS) entry which is preliminary data.</text>
</comment>
<dbReference type="InterPro" id="IPR036259">
    <property type="entry name" value="MFS_trans_sf"/>
</dbReference>
<evidence type="ECO:0000256" key="5">
    <source>
        <dbReference type="ARBA" id="ARBA00023136"/>
    </source>
</evidence>
<evidence type="ECO:0000313" key="8">
    <source>
        <dbReference type="EMBL" id="KYC60669.1"/>
    </source>
</evidence>